<dbReference type="Pfam" id="PF01566">
    <property type="entry name" value="Nramp"/>
    <property type="match status" value="1"/>
</dbReference>
<reference evidence="7 8" key="1">
    <citation type="submission" date="2021-01" db="EMBL/GenBank/DDBJ databases">
        <title>Genome public.</title>
        <authorList>
            <person name="Liu C."/>
            <person name="Sun Q."/>
        </authorList>
    </citation>
    <scope>NUCLEOTIDE SEQUENCE [LARGE SCALE GENOMIC DNA]</scope>
    <source>
        <strain evidence="7 8">JC656</strain>
    </source>
</reference>
<feature type="transmembrane region" description="Helical" evidence="6">
    <location>
        <begin position="307"/>
        <end position="337"/>
    </location>
</feature>
<feature type="transmembrane region" description="Helical" evidence="6">
    <location>
        <begin position="138"/>
        <end position="155"/>
    </location>
</feature>
<dbReference type="EMBL" id="JAERRC010000024">
    <property type="protein sequence ID" value="MBL0705798.1"/>
    <property type="molecule type" value="Genomic_DNA"/>
</dbReference>
<feature type="transmembrane region" description="Helical" evidence="6">
    <location>
        <begin position="265"/>
        <end position="287"/>
    </location>
</feature>
<keyword evidence="8" id="KW-1185">Reference proteome</keyword>
<accession>A0ABS1K2V6</accession>
<evidence type="ECO:0000256" key="4">
    <source>
        <dbReference type="ARBA" id="ARBA00022989"/>
    </source>
</evidence>
<dbReference type="PANTHER" id="PTHR11706:SF33">
    <property type="entry name" value="NATURAL RESISTANCE-ASSOCIATED MACROPHAGE PROTEIN 2"/>
    <property type="match status" value="1"/>
</dbReference>
<feature type="transmembrane region" description="Helical" evidence="6">
    <location>
        <begin position="102"/>
        <end position="126"/>
    </location>
</feature>
<gene>
    <name evidence="7" type="ORF">JJE72_09790</name>
</gene>
<keyword evidence="4 6" id="KW-1133">Transmembrane helix</keyword>
<keyword evidence="3 6" id="KW-0812">Transmembrane</keyword>
<comment type="subcellular location">
    <subcellularLocation>
        <location evidence="1">Membrane</location>
        <topology evidence="1">Multi-pass membrane protein</topology>
    </subcellularLocation>
</comment>
<protein>
    <submittedName>
        <fullName evidence="7">Nramp family divalent metal transporter</fullName>
    </submittedName>
</protein>
<proteinExistence type="predicted"/>
<feature type="transmembrane region" description="Helical" evidence="6">
    <location>
        <begin position="358"/>
        <end position="377"/>
    </location>
</feature>
<dbReference type="Proteomes" id="UP000639051">
    <property type="component" value="Unassembled WGS sequence"/>
</dbReference>
<dbReference type="RefSeq" id="WP_189692351.1">
    <property type="nucleotide sequence ID" value="NZ_BNCM01000002.1"/>
</dbReference>
<dbReference type="PANTHER" id="PTHR11706">
    <property type="entry name" value="SOLUTE CARRIER PROTEIN FAMILY 11 MEMBER"/>
    <property type="match status" value="1"/>
</dbReference>
<keyword evidence="2" id="KW-0813">Transport</keyword>
<comment type="caution">
    <text evidence="7">The sequence shown here is derived from an EMBL/GenBank/DDBJ whole genome shotgun (WGS) entry which is preliminary data.</text>
</comment>
<evidence type="ECO:0000256" key="2">
    <source>
        <dbReference type="ARBA" id="ARBA00022448"/>
    </source>
</evidence>
<feature type="transmembrane region" description="Helical" evidence="6">
    <location>
        <begin position="162"/>
        <end position="182"/>
    </location>
</feature>
<evidence type="ECO:0000256" key="5">
    <source>
        <dbReference type="ARBA" id="ARBA00023136"/>
    </source>
</evidence>
<name>A0ABS1K2V6_9MICC</name>
<evidence type="ECO:0000256" key="3">
    <source>
        <dbReference type="ARBA" id="ARBA00022692"/>
    </source>
</evidence>
<feature type="transmembrane region" description="Helical" evidence="6">
    <location>
        <begin position="202"/>
        <end position="223"/>
    </location>
</feature>
<dbReference type="InterPro" id="IPR001046">
    <property type="entry name" value="NRAMP_fam"/>
</dbReference>
<evidence type="ECO:0000256" key="1">
    <source>
        <dbReference type="ARBA" id="ARBA00004141"/>
    </source>
</evidence>
<evidence type="ECO:0000313" key="7">
    <source>
        <dbReference type="EMBL" id="MBL0705798.1"/>
    </source>
</evidence>
<evidence type="ECO:0000256" key="6">
    <source>
        <dbReference type="SAM" id="Phobius"/>
    </source>
</evidence>
<sequence length="446" mass="46602">MATTDRGTLGKGSDDAARGPWWKRAAKVFGPGLITGASDDDPSGIATYAQAGATYGFGMVWAAPVVLPLMIAVQEMSDRTATATGDSLGGIVRKCFPRGGRVTVGILLVFLAVANIVNLSADLMAVGSGMELLGAGPAHLWSGIAGLVIVLLLILGSYRVVAHVFTALCVALFAYVAVMFTAGVDWGKVWEGLTFQQLSPGLSYWGLVAGVFGTSISPYLFFWESGQRVEEMRDAEDRGKEPGMGDRDIPLHHAQRRRRQQRIDVTVGMTLAVLIMFSVVVATGATLGAHGQSIQSAADAAKALAPIAGPLAGAVFALGFIGTGLLGVPVLASSACMGMSALLDKDWGFDRSPRKAPVFYSLLLVATIGGVVMAAVLDNPINLLVLSAMINAMAAAPFLIVVLLIARSRRIMGDERNGLVSNILGWLTAGIMVVCGVLAVWSQLTG</sequence>
<evidence type="ECO:0000313" key="8">
    <source>
        <dbReference type="Proteomes" id="UP000639051"/>
    </source>
</evidence>
<feature type="transmembrane region" description="Helical" evidence="6">
    <location>
        <begin position="383"/>
        <end position="406"/>
    </location>
</feature>
<feature type="transmembrane region" description="Helical" evidence="6">
    <location>
        <begin position="418"/>
        <end position="441"/>
    </location>
</feature>
<feature type="transmembrane region" description="Helical" evidence="6">
    <location>
        <begin position="53"/>
        <end position="73"/>
    </location>
</feature>
<dbReference type="NCBIfam" id="NF037982">
    <property type="entry name" value="Nramp_1"/>
    <property type="match status" value="1"/>
</dbReference>
<keyword evidence="5 6" id="KW-0472">Membrane</keyword>
<organism evidence="7 8">
    <name type="scientific">Sinomonas cellulolyticus</name>
    <dbReference type="NCBI Taxonomy" id="2801916"/>
    <lineage>
        <taxon>Bacteria</taxon>
        <taxon>Bacillati</taxon>
        <taxon>Actinomycetota</taxon>
        <taxon>Actinomycetes</taxon>
        <taxon>Micrococcales</taxon>
        <taxon>Micrococcaceae</taxon>
        <taxon>Sinomonas</taxon>
    </lineage>
</organism>